<evidence type="ECO:0000256" key="1">
    <source>
        <dbReference type="SAM" id="MobiDB-lite"/>
    </source>
</evidence>
<evidence type="ECO:0000313" key="3">
    <source>
        <dbReference type="Proteomes" id="UP000265520"/>
    </source>
</evidence>
<protein>
    <submittedName>
        <fullName evidence="2">Sulfate transporter</fullName>
    </submittedName>
</protein>
<feature type="non-terminal residue" evidence="2">
    <location>
        <position position="1"/>
    </location>
</feature>
<evidence type="ECO:0000313" key="2">
    <source>
        <dbReference type="EMBL" id="MCI38190.1"/>
    </source>
</evidence>
<reference evidence="2 3" key="1">
    <citation type="journal article" date="2018" name="Front. Plant Sci.">
        <title>Red Clover (Trifolium pratense) and Zigzag Clover (T. medium) - A Picture of Genomic Similarities and Differences.</title>
        <authorList>
            <person name="Dluhosova J."/>
            <person name="Istvanek J."/>
            <person name="Nedelnik J."/>
            <person name="Repkova J."/>
        </authorList>
    </citation>
    <scope>NUCLEOTIDE SEQUENCE [LARGE SCALE GENOMIC DNA]</scope>
    <source>
        <strain evidence="3">cv. 10/8</strain>
        <tissue evidence="2">Leaf</tissue>
    </source>
</reference>
<dbReference type="EMBL" id="LXQA010252924">
    <property type="protein sequence ID" value="MCI38190.1"/>
    <property type="molecule type" value="Genomic_DNA"/>
</dbReference>
<comment type="caution">
    <text evidence="2">The sequence shown here is derived from an EMBL/GenBank/DDBJ whole genome shotgun (WGS) entry which is preliminary data.</text>
</comment>
<dbReference type="Proteomes" id="UP000265520">
    <property type="component" value="Unassembled WGS sequence"/>
</dbReference>
<feature type="region of interest" description="Disordered" evidence="1">
    <location>
        <begin position="24"/>
        <end position="47"/>
    </location>
</feature>
<keyword evidence="3" id="KW-1185">Reference proteome</keyword>
<name>A0A392RQY2_9FABA</name>
<proteinExistence type="predicted"/>
<dbReference type="AlphaFoldDB" id="A0A392RQY2"/>
<sequence length="113" mass="11844">ASVKEGDGFPGVVQVGDIVVSLGASQTKGARTSGPRQEGGSNPKVSEVPVAAVKEKDRQVLLRNYRATQDDMLWAQNGIVATVINGDAVPVVQNRITDASFNEVVLVPMGADK</sequence>
<feature type="non-terminal residue" evidence="2">
    <location>
        <position position="113"/>
    </location>
</feature>
<organism evidence="2 3">
    <name type="scientific">Trifolium medium</name>
    <dbReference type="NCBI Taxonomy" id="97028"/>
    <lineage>
        <taxon>Eukaryota</taxon>
        <taxon>Viridiplantae</taxon>
        <taxon>Streptophyta</taxon>
        <taxon>Embryophyta</taxon>
        <taxon>Tracheophyta</taxon>
        <taxon>Spermatophyta</taxon>
        <taxon>Magnoliopsida</taxon>
        <taxon>eudicotyledons</taxon>
        <taxon>Gunneridae</taxon>
        <taxon>Pentapetalae</taxon>
        <taxon>rosids</taxon>
        <taxon>fabids</taxon>
        <taxon>Fabales</taxon>
        <taxon>Fabaceae</taxon>
        <taxon>Papilionoideae</taxon>
        <taxon>50 kb inversion clade</taxon>
        <taxon>NPAAA clade</taxon>
        <taxon>Hologalegina</taxon>
        <taxon>IRL clade</taxon>
        <taxon>Trifolieae</taxon>
        <taxon>Trifolium</taxon>
    </lineage>
</organism>
<accession>A0A392RQY2</accession>